<dbReference type="InterPro" id="IPR029044">
    <property type="entry name" value="Nucleotide-diphossugar_trans"/>
</dbReference>
<proteinExistence type="predicted"/>
<dbReference type="RefSeq" id="WP_302075634.1">
    <property type="nucleotide sequence ID" value="NZ_JAUKWQ010000001.1"/>
</dbReference>
<keyword evidence="2" id="KW-1185">Reference proteome</keyword>
<reference evidence="1" key="1">
    <citation type="journal article" date="2015" name="Int. J. Syst. Evol. Microbiol.">
        <title>Rhizobium oryzicola sp. nov., potential plant-growth-promoting endophytic bacteria isolated from rice roots.</title>
        <authorList>
            <person name="Zhang X.X."/>
            <person name="Gao J.S."/>
            <person name="Cao Y.H."/>
            <person name="Sheirdil R.A."/>
            <person name="Wang X.C."/>
            <person name="Zhang L."/>
        </authorList>
    </citation>
    <scope>NUCLEOTIDE SEQUENCE</scope>
    <source>
        <strain evidence="1">05753</strain>
    </source>
</reference>
<dbReference type="GO" id="GO:0016757">
    <property type="term" value="F:glycosyltransferase activity"/>
    <property type="evidence" value="ECO:0007669"/>
    <property type="project" value="UniProtKB-KW"/>
</dbReference>
<organism evidence="1 2">
    <name type="scientific">Rhizobium oryzicola</name>
    <dbReference type="NCBI Taxonomy" id="1232668"/>
    <lineage>
        <taxon>Bacteria</taxon>
        <taxon>Pseudomonadati</taxon>
        <taxon>Pseudomonadota</taxon>
        <taxon>Alphaproteobacteria</taxon>
        <taxon>Hyphomicrobiales</taxon>
        <taxon>Rhizobiaceae</taxon>
        <taxon>Rhizobium/Agrobacterium group</taxon>
        <taxon>Rhizobium</taxon>
    </lineage>
</organism>
<comment type="caution">
    <text evidence="1">The sequence shown here is derived from an EMBL/GenBank/DDBJ whole genome shotgun (WGS) entry which is preliminary data.</text>
</comment>
<accession>A0ABT8ST13</accession>
<dbReference type="Proteomes" id="UP001169006">
    <property type="component" value="Unassembled WGS sequence"/>
</dbReference>
<keyword evidence="1" id="KW-0328">Glycosyltransferase</keyword>
<protein>
    <submittedName>
        <fullName evidence="1">Glycosyltransferase family A protein</fullName>
        <ecNumber evidence="1">2.4.-.-</ecNumber>
    </submittedName>
</protein>
<dbReference type="SUPFAM" id="SSF53448">
    <property type="entry name" value="Nucleotide-diphospho-sugar transferases"/>
    <property type="match status" value="1"/>
</dbReference>
<evidence type="ECO:0000313" key="1">
    <source>
        <dbReference type="EMBL" id="MDO1581531.1"/>
    </source>
</evidence>
<keyword evidence="1" id="KW-0808">Transferase</keyword>
<reference evidence="1" key="2">
    <citation type="submission" date="2023-07" db="EMBL/GenBank/DDBJ databases">
        <authorList>
            <person name="Sun H."/>
        </authorList>
    </citation>
    <scope>NUCLEOTIDE SEQUENCE</scope>
    <source>
        <strain evidence="1">05753</strain>
    </source>
</reference>
<dbReference type="CDD" id="cd00761">
    <property type="entry name" value="Glyco_tranf_GTA_type"/>
    <property type="match status" value="1"/>
</dbReference>
<dbReference type="EMBL" id="JAUKWQ010000001">
    <property type="protein sequence ID" value="MDO1581531.1"/>
    <property type="molecule type" value="Genomic_DNA"/>
</dbReference>
<sequence>MDQDVSVGKTVAFIIPVRHPQNARNWPGLIARLQQTIKSISAQTNPSWCCVIVANEEADLPVLPQGFHVERVSLAPNPNYQMDHSNREAVYEAVRVDKGKRVLAGMKAARHARFFMVVDDDDFVSRDITAFAAQNPDAPGWYFDKGYVWTEGSGFLFLRSDFSKLCGTSHLIRSDLYQLPDVLDEDAMEYVKAMMGSHIKMESILAGQGAPLAPLPFVGAVYRVGHVEAHSQSRNVFRSHLLNRETIKRPRLFLSNALRFRRLDGAKKGQFGMVV</sequence>
<gene>
    <name evidence="1" type="ORF">Q2T52_05415</name>
</gene>
<evidence type="ECO:0000313" key="2">
    <source>
        <dbReference type="Proteomes" id="UP001169006"/>
    </source>
</evidence>
<dbReference type="EC" id="2.4.-.-" evidence="1"/>
<name>A0ABT8ST13_9HYPH</name>